<feature type="domain" description="Peptide N-acetyl-beta-D-glucosaminyl asparaginase amidase A N-terminal" evidence="1">
    <location>
        <begin position="55"/>
        <end position="186"/>
    </location>
</feature>
<comment type="caution">
    <text evidence="2">The sequence shown here is derived from an EMBL/GenBank/DDBJ whole genome shotgun (WGS) entry which is preliminary data.</text>
</comment>
<accession>A0AAU9P6W6</accession>
<protein>
    <recommendedName>
        <fullName evidence="1">Peptide N-acetyl-beta-D-glucosaminyl asparaginase amidase A N-terminal domain-containing protein</fullName>
    </recommendedName>
</protein>
<sequence>MRTYGNLKDQTVEILLPDFDFDHTVERRLSSVSGLVIWVYQVAFGRVLNSLYPYNKPTNVVLPNLNDSCTCIVNLQSSQKTYKAVLELYVLFHGEDEFWYMNPLGSYIETNHLATERAHGAYREVLVTIDGQLVGSVVPFLVIFTGGINPLFWEPVVSIGAFDLPTYDIDFTPLLGILLDNKNHPIGL</sequence>
<reference evidence="2 3" key="1">
    <citation type="submission" date="2022-01" db="EMBL/GenBank/DDBJ databases">
        <authorList>
            <person name="Xiong W."/>
            <person name="Schranz E."/>
        </authorList>
    </citation>
    <scope>NUCLEOTIDE SEQUENCE [LARGE SCALE GENOMIC DNA]</scope>
</reference>
<dbReference type="Proteomes" id="UP001157418">
    <property type="component" value="Unassembled WGS sequence"/>
</dbReference>
<proteinExistence type="predicted"/>
<keyword evidence="3" id="KW-1185">Reference proteome</keyword>
<evidence type="ECO:0000313" key="3">
    <source>
        <dbReference type="Proteomes" id="UP001157418"/>
    </source>
</evidence>
<gene>
    <name evidence="2" type="ORF">LVIROSA_LOCUS31612</name>
</gene>
<name>A0AAU9P6W6_9ASTR</name>
<dbReference type="InterPro" id="IPR021102">
    <property type="entry name" value="PNGase_A"/>
</dbReference>
<dbReference type="Pfam" id="PF12222">
    <property type="entry name" value="PNGaseA"/>
    <property type="match status" value="1"/>
</dbReference>
<dbReference type="EMBL" id="CAKMRJ010005523">
    <property type="protein sequence ID" value="CAH1445876.1"/>
    <property type="molecule type" value="Genomic_DNA"/>
</dbReference>
<evidence type="ECO:0000313" key="2">
    <source>
        <dbReference type="EMBL" id="CAH1445876.1"/>
    </source>
</evidence>
<dbReference type="AlphaFoldDB" id="A0AAU9P6W6"/>
<evidence type="ECO:0000259" key="1">
    <source>
        <dbReference type="Pfam" id="PF12222"/>
    </source>
</evidence>
<dbReference type="InterPro" id="IPR056948">
    <property type="entry name" value="PNGaseA_N"/>
</dbReference>
<organism evidence="2 3">
    <name type="scientific">Lactuca virosa</name>
    <dbReference type="NCBI Taxonomy" id="75947"/>
    <lineage>
        <taxon>Eukaryota</taxon>
        <taxon>Viridiplantae</taxon>
        <taxon>Streptophyta</taxon>
        <taxon>Embryophyta</taxon>
        <taxon>Tracheophyta</taxon>
        <taxon>Spermatophyta</taxon>
        <taxon>Magnoliopsida</taxon>
        <taxon>eudicotyledons</taxon>
        <taxon>Gunneridae</taxon>
        <taxon>Pentapetalae</taxon>
        <taxon>asterids</taxon>
        <taxon>campanulids</taxon>
        <taxon>Asterales</taxon>
        <taxon>Asteraceae</taxon>
        <taxon>Cichorioideae</taxon>
        <taxon>Cichorieae</taxon>
        <taxon>Lactucinae</taxon>
        <taxon>Lactuca</taxon>
    </lineage>
</organism>
<dbReference type="PANTHER" id="PTHR31104">
    <property type="entry name" value="PEPTIDE-N4-(N-ACETYL-BETA-GLUCOSAMINYL)ASPARAGINE AMIDASE A PROTEIN"/>
    <property type="match status" value="1"/>
</dbReference>